<sequence length="1314" mass="148730">MLALVTLATLASTVVVVYAPMYIERHIEACRSHKCMNLNTDLRLMMDSKVDPCQDFFHFVCGNFKSIYPRSTSYMNAFTKRVKHSFREMINQFIIDSPVAVHHYPLQSYRRCIDDYDSNYTNLATIINNDKELAALWNTMSNPNRMDGKFQFLMALSLDRGTPVFIGTDVVRNAYTGHRNRLRIKVERVKQPPKRRTVQDIIGYFSRASSWDNALKVSKAIVATMKGVVEALRDPGLHEKVPQILDLFDFSGILHVRYFHFMEIMKRFPPDEGEWISYFFTTDALALQSLTKYLSTVEPATFIYTVRFIIAESLLTTASSAFVGIYDLSPAAASRYRMVRCADLSLMLLPIMTEYQFFQEWLGQNRSASPTNLFEFLPEKFSLVEPFSGMRKDTKANLVDTLRNITIVPGHDPGYNSIEDIHNITKFKGIAIDFNSWVLHTFRSKAQFRENLLIGAQEKLPANDRSLDLNPGAVYDASEDVLRVLPSLLVPPFDVTAKPSAFTFGHLGSYVAEALSQATLPHSLSGLPSRMNFSAQADHNAFLKKLDCIRGERSHSEKVLLSMKATLNLLTSVIGVKVAHKAWEDRKDRGTTDFVPYVKTDEQALFVGFCLRHCGVANDSHYSDLESLTSITTQKPPLGDIFPLNMLALVTLATLASTVVVVYAPMYIARHFEACHSPKCMNLNTDLRLMMDSKVDPCQDFFHFVCGNFKSIYPQSTSYMDAFTKRVKHSFREMINQFVIDSPVAVQHYPLQSYRRCIDDYDSNLTNLATIINNDKELAALWNTMSYQNRMDGKLEFLMALSLYRGTPVFIGADVVRNAYTGHRNRLRIKLERVKQPPKRRTVQDIIQYFSRTSSWDDALKLSKAIVATMKGVVGALRDPGLHEKVPQILDLFDFSEILHVRFFHFYDIMSRFPPDKDEWRRYFFTTDALALQSLTKYLSTVEPATFTYTVRFIIAERLLTTASSAFVGIYDISLTAASRYRMVRCADLSLMLLPIMTEYQFFQEWLGQNISASPTNLFEFLPEKFSLVEPFSTMGTPAKVNLLNTLRNITVVPGHDPGYNSIEDIRNITKFKGIGIDFNSWVLHTFRSKAQFRENLLIGAQEKLPANDRSLDLNPGAVYDASEDVLRVFPSLLVPPFDVAAKPSAFTFGHLGSYVAEAFSKATLPHSLSGLPSRVNFSTQADHNAVLKKLDCIRGEQSHSEKALLSMKTTLNLLTSVIGVQVAHRAWEDWKDRGTAEFVPYVETDEQALFVGFCLRHCGVADDSHDSDPESPHENASLPRPELCNLPLRHISEFARAFSCNAKSSMAAASKCA</sequence>
<gene>
    <name evidence="1" type="ORF">HPB49_020271</name>
</gene>
<accession>A0ACB8C572</accession>
<proteinExistence type="predicted"/>
<reference evidence="1" key="1">
    <citation type="submission" date="2020-05" db="EMBL/GenBank/DDBJ databases">
        <title>Large-scale comparative analyses of tick genomes elucidate their genetic diversity and vector capacities.</title>
        <authorList>
            <person name="Jia N."/>
            <person name="Wang J."/>
            <person name="Shi W."/>
            <person name="Du L."/>
            <person name="Sun Y."/>
            <person name="Zhan W."/>
            <person name="Jiang J."/>
            <person name="Wang Q."/>
            <person name="Zhang B."/>
            <person name="Ji P."/>
            <person name="Sakyi L.B."/>
            <person name="Cui X."/>
            <person name="Yuan T."/>
            <person name="Jiang B."/>
            <person name="Yang W."/>
            <person name="Lam T.T.-Y."/>
            <person name="Chang Q."/>
            <person name="Ding S."/>
            <person name="Wang X."/>
            <person name="Zhu J."/>
            <person name="Ruan X."/>
            <person name="Zhao L."/>
            <person name="Wei J."/>
            <person name="Que T."/>
            <person name="Du C."/>
            <person name="Cheng J."/>
            <person name="Dai P."/>
            <person name="Han X."/>
            <person name="Huang E."/>
            <person name="Gao Y."/>
            <person name="Liu J."/>
            <person name="Shao H."/>
            <person name="Ye R."/>
            <person name="Li L."/>
            <person name="Wei W."/>
            <person name="Wang X."/>
            <person name="Wang C."/>
            <person name="Yang T."/>
            <person name="Huo Q."/>
            <person name="Li W."/>
            <person name="Guo W."/>
            <person name="Chen H."/>
            <person name="Zhou L."/>
            <person name="Ni X."/>
            <person name="Tian J."/>
            <person name="Zhou Y."/>
            <person name="Sheng Y."/>
            <person name="Liu T."/>
            <person name="Pan Y."/>
            <person name="Xia L."/>
            <person name="Li J."/>
            <person name="Zhao F."/>
            <person name="Cao W."/>
        </authorList>
    </citation>
    <scope>NUCLEOTIDE SEQUENCE</scope>
    <source>
        <strain evidence="1">Dsil-2018</strain>
    </source>
</reference>
<dbReference type="EMBL" id="CM023478">
    <property type="protein sequence ID" value="KAH7934004.1"/>
    <property type="molecule type" value="Genomic_DNA"/>
</dbReference>
<protein>
    <submittedName>
        <fullName evidence="1">Uncharacterized protein</fullName>
    </submittedName>
</protein>
<comment type="caution">
    <text evidence="1">The sequence shown here is derived from an EMBL/GenBank/DDBJ whole genome shotgun (WGS) entry which is preliminary data.</text>
</comment>
<organism evidence="1 2">
    <name type="scientific">Dermacentor silvarum</name>
    <name type="common">Tick</name>
    <dbReference type="NCBI Taxonomy" id="543639"/>
    <lineage>
        <taxon>Eukaryota</taxon>
        <taxon>Metazoa</taxon>
        <taxon>Ecdysozoa</taxon>
        <taxon>Arthropoda</taxon>
        <taxon>Chelicerata</taxon>
        <taxon>Arachnida</taxon>
        <taxon>Acari</taxon>
        <taxon>Parasitiformes</taxon>
        <taxon>Ixodida</taxon>
        <taxon>Ixodoidea</taxon>
        <taxon>Ixodidae</taxon>
        <taxon>Rhipicephalinae</taxon>
        <taxon>Dermacentor</taxon>
    </lineage>
</organism>
<name>A0ACB8C572_DERSI</name>
<evidence type="ECO:0000313" key="1">
    <source>
        <dbReference type="EMBL" id="KAH7934004.1"/>
    </source>
</evidence>
<evidence type="ECO:0000313" key="2">
    <source>
        <dbReference type="Proteomes" id="UP000821865"/>
    </source>
</evidence>
<dbReference type="Proteomes" id="UP000821865">
    <property type="component" value="Chromosome 9"/>
</dbReference>
<keyword evidence="2" id="KW-1185">Reference proteome</keyword>